<name>A0A0L0SFA6_ALLM3</name>
<dbReference type="GO" id="GO:0006646">
    <property type="term" value="P:phosphatidylethanolamine biosynthetic process"/>
    <property type="evidence" value="ECO:0007669"/>
    <property type="project" value="UniProtKB-UniPathway"/>
</dbReference>
<evidence type="ECO:0000256" key="2">
    <source>
        <dbReference type="ARBA" id="ARBA00005189"/>
    </source>
</evidence>
<organism evidence="13 14">
    <name type="scientific">Allomyces macrogynus (strain ATCC 38327)</name>
    <name type="common">Allomyces javanicus var. macrogynus</name>
    <dbReference type="NCBI Taxonomy" id="578462"/>
    <lineage>
        <taxon>Eukaryota</taxon>
        <taxon>Fungi</taxon>
        <taxon>Fungi incertae sedis</taxon>
        <taxon>Blastocladiomycota</taxon>
        <taxon>Blastocladiomycetes</taxon>
        <taxon>Blastocladiales</taxon>
        <taxon>Blastocladiaceae</taxon>
        <taxon>Allomyces</taxon>
    </lineage>
</organism>
<evidence type="ECO:0000256" key="4">
    <source>
        <dbReference type="ARBA" id="ARBA00022516"/>
    </source>
</evidence>
<evidence type="ECO:0000256" key="7">
    <source>
        <dbReference type="ARBA" id="ARBA00023209"/>
    </source>
</evidence>
<keyword evidence="8" id="KW-0456">Lyase</keyword>
<dbReference type="eggNOG" id="KOG2420">
    <property type="taxonomic scope" value="Eukaryota"/>
</dbReference>
<evidence type="ECO:0000256" key="8">
    <source>
        <dbReference type="ARBA" id="ARBA00023239"/>
    </source>
</evidence>
<proteinExistence type="predicted"/>
<keyword evidence="9" id="KW-1208">Phospholipid metabolism</keyword>
<keyword evidence="5" id="KW-0210">Decarboxylase</keyword>
<reference evidence="13 14" key="1">
    <citation type="submission" date="2009-11" db="EMBL/GenBank/DDBJ databases">
        <title>Annotation of Allomyces macrogynus ATCC 38327.</title>
        <authorList>
            <consortium name="The Broad Institute Genome Sequencing Platform"/>
            <person name="Russ C."/>
            <person name="Cuomo C."/>
            <person name="Burger G."/>
            <person name="Gray M.W."/>
            <person name="Holland P.W.H."/>
            <person name="King N."/>
            <person name="Lang F.B.F."/>
            <person name="Roger A.J."/>
            <person name="Ruiz-Trillo I."/>
            <person name="Young S.K."/>
            <person name="Zeng Q."/>
            <person name="Gargeya S."/>
            <person name="Fitzgerald M."/>
            <person name="Haas B."/>
            <person name="Abouelleil A."/>
            <person name="Alvarado L."/>
            <person name="Arachchi H.M."/>
            <person name="Berlin A."/>
            <person name="Chapman S.B."/>
            <person name="Gearin G."/>
            <person name="Goldberg J."/>
            <person name="Griggs A."/>
            <person name="Gujja S."/>
            <person name="Hansen M."/>
            <person name="Heiman D."/>
            <person name="Howarth C."/>
            <person name="Larimer J."/>
            <person name="Lui A."/>
            <person name="MacDonald P.J.P."/>
            <person name="McCowen C."/>
            <person name="Montmayeur A."/>
            <person name="Murphy C."/>
            <person name="Neiman D."/>
            <person name="Pearson M."/>
            <person name="Priest M."/>
            <person name="Roberts A."/>
            <person name="Saif S."/>
            <person name="Shea T."/>
            <person name="Sisk P."/>
            <person name="Stolte C."/>
            <person name="Sykes S."/>
            <person name="Wortman J."/>
            <person name="Nusbaum C."/>
            <person name="Birren B."/>
        </authorList>
    </citation>
    <scope>NUCLEOTIDE SEQUENCE [LARGE SCALE GENOMIC DNA]</scope>
    <source>
        <strain evidence="13 14">ATCC 38327</strain>
    </source>
</reference>
<evidence type="ECO:0000256" key="12">
    <source>
        <dbReference type="SAM" id="MobiDB-lite"/>
    </source>
</evidence>
<dbReference type="GO" id="GO:0004609">
    <property type="term" value="F:phosphatidylserine decarboxylase activity"/>
    <property type="evidence" value="ECO:0007669"/>
    <property type="project" value="UniProtKB-EC"/>
</dbReference>
<dbReference type="InterPro" id="IPR003817">
    <property type="entry name" value="PS_Dcarbxylase"/>
</dbReference>
<comment type="pathway">
    <text evidence="2">Lipid metabolism.</text>
</comment>
<dbReference type="GO" id="GO:0005739">
    <property type="term" value="C:mitochondrion"/>
    <property type="evidence" value="ECO:0007669"/>
    <property type="project" value="TreeGrafter"/>
</dbReference>
<sequence>MMLRAAAVGLAATARLPVPAMALPASFRAVSARSTLLARSTPCITALTPSLRRSFTSSSSKRPSEQNKDQNDKDSDNPWYVPTIPVGVGLAVIATLQLQHLWRDRDATAPERSTTGDGEAAPGVVVDGPWLLHVLLMMPLRGLSRAWGIMHNDATVPEWLRAPFYRVYSWLFNCQLHEMVDPDLQHYSNLGAFFYREIDLAKFRPYSAKDALIMPSDGTLIHWGAIDMDAPKPKPATAVAEKPTTGGGDEGWAAEIVHGVKGVGYKVQTLLGGSVPRVDADGTEPAQYDHLVDVNSIEYSVDSLVGASPGAVHDAADHHRASEEMGLYYAVIYLAPGDYHRFHSPAHWTVTERRHVHGELLSVSPRLLRAVPSLFTLNERVALVGAWRHGVFAMVPVGATNVGSIKINFDPELSTNHPDAVAPPAGTVDRLRYAQPQRLKPMDEVGGFMLGSTVVLVFEAPKKRFKWAVGAHGHRAQHAVKVKVGQPLAFIEGEVDPAGMSIDAADAELEEKARGAADVERDDVPVVA</sequence>
<keyword evidence="7" id="KW-0594">Phospholipid biosynthesis</keyword>
<dbReference type="PANTHER" id="PTHR10067:SF6">
    <property type="entry name" value="PHOSPHATIDYLSERINE DECARBOXYLASE PROENZYME, MITOCHONDRIAL"/>
    <property type="match status" value="1"/>
</dbReference>
<evidence type="ECO:0000256" key="9">
    <source>
        <dbReference type="ARBA" id="ARBA00023264"/>
    </source>
</evidence>
<dbReference type="AlphaFoldDB" id="A0A0L0SFA6"/>
<keyword evidence="14" id="KW-1185">Reference proteome</keyword>
<gene>
    <name evidence="13" type="ORF">AMAG_06961</name>
</gene>
<dbReference type="EMBL" id="GG745337">
    <property type="protein sequence ID" value="KNE61213.1"/>
    <property type="molecule type" value="Genomic_DNA"/>
</dbReference>
<keyword evidence="6" id="KW-0443">Lipid metabolism</keyword>
<evidence type="ECO:0000313" key="13">
    <source>
        <dbReference type="EMBL" id="KNE61213.1"/>
    </source>
</evidence>
<dbReference type="OrthoDB" id="4330at2759"/>
<reference evidence="14" key="2">
    <citation type="submission" date="2009-11" db="EMBL/GenBank/DDBJ databases">
        <title>The Genome Sequence of Allomyces macrogynus strain ATCC 38327.</title>
        <authorList>
            <consortium name="The Broad Institute Genome Sequencing Platform"/>
            <person name="Russ C."/>
            <person name="Cuomo C."/>
            <person name="Shea T."/>
            <person name="Young S.K."/>
            <person name="Zeng Q."/>
            <person name="Koehrsen M."/>
            <person name="Haas B."/>
            <person name="Borodovsky M."/>
            <person name="Guigo R."/>
            <person name="Alvarado L."/>
            <person name="Berlin A."/>
            <person name="Borenstein D."/>
            <person name="Chen Z."/>
            <person name="Engels R."/>
            <person name="Freedman E."/>
            <person name="Gellesch M."/>
            <person name="Goldberg J."/>
            <person name="Griggs A."/>
            <person name="Gujja S."/>
            <person name="Heiman D."/>
            <person name="Hepburn T."/>
            <person name="Howarth C."/>
            <person name="Jen D."/>
            <person name="Larson L."/>
            <person name="Lewis B."/>
            <person name="Mehta T."/>
            <person name="Park D."/>
            <person name="Pearson M."/>
            <person name="Roberts A."/>
            <person name="Saif S."/>
            <person name="Shenoy N."/>
            <person name="Sisk P."/>
            <person name="Stolte C."/>
            <person name="Sykes S."/>
            <person name="Walk T."/>
            <person name="White J."/>
            <person name="Yandava C."/>
            <person name="Burger G."/>
            <person name="Gray M.W."/>
            <person name="Holland P.W.H."/>
            <person name="King N."/>
            <person name="Lang F.B.F."/>
            <person name="Roger A.J."/>
            <person name="Ruiz-Trillo I."/>
            <person name="Lander E."/>
            <person name="Nusbaum C."/>
        </authorList>
    </citation>
    <scope>NUCLEOTIDE SEQUENCE [LARGE SCALE GENOMIC DNA]</scope>
    <source>
        <strain evidence="14">ATCC 38327</strain>
    </source>
</reference>
<dbReference type="EC" id="4.1.1.65" evidence="3"/>
<dbReference type="VEuPathDB" id="FungiDB:AMAG_06961"/>
<feature type="compositionally biased region" description="Basic and acidic residues" evidence="12">
    <location>
        <begin position="62"/>
        <end position="76"/>
    </location>
</feature>
<dbReference type="STRING" id="578462.A0A0L0SFA6"/>
<evidence type="ECO:0000256" key="3">
    <source>
        <dbReference type="ARBA" id="ARBA00012243"/>
    </source>
</evidence>
<dbReference type="UniPathway" id="UPA00558"/>
<keyword evidence="4" id="KW-0444">Lipid biosynthesis</keyword>
<dbReference type="NCBIfam" id="TIGR00163">
    <property type="entry name" value="PS_decarb"/>
    <property type="match status" value="1"/>
</dbReference>
<dbReference type="Pfam" id="PF02666">
    <property type="entry name" value="PS_Dcarbxylase"/>
    <property type="match status" value="1"/>
</dbReference>
<dbReference type="Proteomes" id="UP000054350">
    <property type="component" value="Unassembled WGS sequence"/>
</dbReference>
<protein>
    <recommendedName>
        <fullName evidence="3">phosphatidylserine decarboxylase</fullName>
        <ecNumber evidence="3">4.1.1.65</ecNumber>
    </recommendedName>
</protein>
<dbReference type="PANTHER" id="PTHR10067">
    <property type="entry name" value="PHOSPHATIDYLSERINE DECARBOXYLASE"/>
    <property type="match status" value="1"/>
</dbReference>
<comment type="cofactor">
    <cofactor evidence="1">
        <name>pyruvate</name>
        <dbReference type="ChEBI" id="CHEBI:15361"/>
    </cofactor>
</comment>
<evidence type="ECO:0000256" key="11">
    <source>
        <dbReference type="ARBA" id="ARBA00024326"/>
    </source>
</evidence>
<accession>A0A0L0SFA6</accession>
<evidence type="ECO:0000256" key="6">
    <source>
        <dbReference type="ARBA" id="ARBA00023098"/>
    </source>
</evidence>
<comment type="pathway">
    <text evidence="11">Phospholipid metabolism; phosphatidylethanolamine biosynthesis.</text>
</comment>
<evidence type="ECO:0000256" key="1">
    <source>
        <dbReference type="ARBA" id="ARBA00001928"/>
    </source>
</evidence>
<dbReference type="InterPro" id="IPR033177">
    <property type="entry name" value="PSD-B"/>
</dbReference>
<evidence type="ECO:0000256" key="5">
    <source>
        <dbReference type="ARBA" id="ARBA00022793"/>
    </source>
</evidence>
<dbReference type="OMA" id="HSPASWV"/>
<evidence type="ECO:0000256" key="10">
    <source>
        <dbReference type="ARBA" id="ARBA00023317"/>
    </source>
</evidence>
<feature type="region of interest" description="Disordered" evidence="12">
    <location>
        <begin position="54"/>
        <end position="78"/>
    </location>
</feature>
<keyword evidence="10" id="KW-0670">Pyruvate</keyword>
<evidence type="ECO:0000313" key="14">
    <source>
        <dbReference type="Proteomes" id="UP000054350"/>
    </source>
</evidence>